<dbReference type="Gene3D" id="3.30.70.270">
    <property type="match status" value="1"/>
</dbReference>
<keyword evidence="5" id="KW-1185">Reference proteome</keyword>
<dbReference type="SUPFAM" id="SSF55073">
    <property type="entry name" value="Nucleotide cyclase"/>
    <property type="match status" value="1"/>
</dbReference>
<dbReference type="GO" id="GO:1902201">
    <property type="term" value="P:negative regulation of bacterial-type flagellum-dependent cell motility"/>
    <property type="evidence" value="ECO:0007669"/>
    <property type="project" value="TreeGrafter"/>
</dbReference>
<dbReference type="Pfam" id="PF00990">
    <property type="entry name" value="GGDEF"/>
    <property type="match status" value="1"/>
</dbReference>
<dbReference type="NCBIfam" id="TIGR00254">
    <property type="entry name" value="GGDEF"/>
    <property type="match status" value="1"/>
</dbReference>
<dbReference type="PANTHER" id="PTHR45138:SF9">
    <property type="entry name" value="DIGUANYLATE CYCLASE DGCM-RELATED"/>
    <property type="match status" value="1"/>
</dbReference>
<dbReference type="AlphaFoldDB" id="A0A4R3XW98"/>
<dbReference type="Proteomes" id="UP000295367">
    <property type="component" value="Unassembled WGS sequence"/>
</dbReference>
<comment type="caution">
    <text evidence="4">The sequence shown here is derived from an EMBL/GenBank/DDBJ whole genome shotgun (WGS) entry which is preliminary data.</text>
</comment>
<organism evidence="4 5">
    <name type="scientific">Sulfurirhabdus autotrophica</name>
    <dbReference type="NCBI Taxonomy" id="1706046"/>
    <lineage>
        <taxon>Bacteria</taxon>
        <taxon>Pseudomonadati</taxon>
        <taxon>Pseudomonadota</taxon>
        <taxon>Betaproteobacteria</taxon>
        <taxon>Nitrosomonadales</taxon>
        <taxon>Sulfuricellaceae</taxon>
        <taxon>Sulfurirhabdus</taxon>
    </lineage>
</organism>
<dbReference type="CDD" id="cd01949">
    <property type="entry name" value="GGDEF"/>
    <property type="match status" value="1"/>
</dbReference>
<dbReference type="GO" id="GO:0043709">
    <property type="term" value="P:cell adhesion involved in single-species biofilm formation"/>
    <property type="evidence" value="ECO:0007669"/>
    <property type="project" value="TreeGrafter"/>
</dbReference>
<dbReference type="SMART" id="SM00267">
    <property type="entry name" value="GGDEF"/>
    <property type="match status" value="1"/>
</dbReference>
<evidence type="ECO:0000313" key="4">
    <source>
        <dbReference type="EMBL" id="TCV83282.1"/>
    </source>
</evidence>
<dbReference type="OrthoDB" id="9813903at2"/>
<evidence type="ECO:0000259" key="3">
    <source>
        <dbReference type="PROSITE" id="PS50887"/>
    </source>
</evidence>
<reference evidence="4 5" key="1">
    <citation type="submission" date="2019-03" db="EMBL/GenBank/DDBJ databases">
        <title>Genomic Encyclopedia of Type Strains, Phase IV (KMG-IV): sequencing the most valuable type-strain genomes for metagenomic binning, comparative biology and taxonomic classification.</title>
        <authorList>
            <person name="Goeker M."/>
        </authorList>
    </citation>
    <scope>NUCLEOTIDE SEQUENCE [LARGE SCALE GENOMIC DNA]</scope>
    <source>
        <strain evidence="4 5">DSM 100309</strain>
    </source>
</reference>
<dbReference type="EC" id="2.7.7.65" evidence="1"/>
<dbReference type="PANTHER" id="PTHR45138">
    <property type="entry name" value="REGULATORY COMPONENTS OF SENSORY TRANSDUCTION SYSTEM"/>
    <property type="match status" value="1"/>
</dbReference>
<accession>A0A4R3XW98</accession>
<evidence type="ECO:0000313" key="5">
    <source>
        <dbReference type="Proteomes" id="UP000295367"/>
    </source>
</evidence>
<dbReference type="GO" id="GO:0005886">
    <property type="term" value="C:plasma membrane"/>
    <property type="evidence" value="ECO:0007669"/>
    <property type="project" value="TreeGrafter"/>
</dbReference>
<evidence type="ECO:0000256" key="2">
    <source>
        <dbReference type="ARBA" id="ARBA00034247"/>
    </source>
</evidence>
<dbReference type="PROSITE" id="PS50887">
    <property type="entry name" value="GGDEF"/>
    <property type="match status" value="1"/>
</dbReference>
<dbReference type="InterPro" id="IPR000160">
    <property type="entry name" value="GGDEF_dom"/>
</dbReference>
<gene>
    <name evidence="4" type="ORF">EDC63_11632</name>
</gene>
<dbReference type="InterPro" id="IPR029787">
    <property type="entry name" value="Nucleotide_cyclase"/>
</dbReference>
<dbReference type="RefSeq" id="WP_124947124.1">
    <property type="nucleotide sequence ID" value="NZ_BHVT01000065.1"/>
</dbReference>
<dbReference type="GO" id="GO:0052621">
    <property type="term" value="F:diguanylate cyclase activity"/>
    <property type="evidence" value="ECO:0007669"/>
    <property type="project" value="UniProtKB-EC"/>
</dbReference>
<dbReference type="EMBL" id="SMCO01000016">
    <property type="protein sequence ID" value="TCV83282.1"/>
    <property type="molecule type" value="Genomic_DNA"/>
</dbReference>
<comment type="catalytic activity">
    <reaction evidence="2">
        <text>2 GTP = 3',3'-c-di-GMP + 2 diphosphate</text>
        <dbReference type="Rhea" id="RHEA:24898"/>
        <dbReference type="ChEBI" id="CHEBI:33019"/>
        <dbReference type="ChEBI" id="CHEBI:37565"/>
        <dbReference type="ChEBI" id="CHEBI:58805"/>
        <dbReference type="EC" id="2.7.7.65"/>
    </reaction>
</comment>
<evidence type="ECO:0000256" key="1">
    <source>
        <dbReference type="ARBA" id="ARBA00012528"/>
    </source>
</evidence>
<name>A0A4R3XW98_9PROT</name>
<sequence>MVELLKQNLVIEPDIQNFMGFVLLAVKSLGGNQFSATSSCLQIVASLRLAGAGTGLPLPVTLLLEDSQLTVHFGQGVASSVVDLKDSPEAGIVEQLRLHLQQSTEIADPALLLRRNAEMIRHLDETRIRTEKEIEIMQQTLAKRQEELGESIRNAETDPLTGLLNRRAYDERLSTGFQRTLRQRDEVLSLILFDLDFFKQINDEHGHQYGDAYLIKMAQAMLHSIRDGVDHAIRFGGDEFAILLYANKDIACNKAMHVLSQMNNKVSIGIASLSADEPGERDMQNFIHRADVALYEAKRAGRGRVVVDTWHPDGSITWAHFLPDSK</sequence>
<dbReference type="InterPro" id="IPR050469">
    <property type="entry name" value="Diguanylate_Cyclase"/>
</dbReference>
<protein>
    <recommendedName>
        <fullName evidence="1">diguanylate cyclase</fullName>
        <ecNumber evidence="1">2.7.7.65</ecNumber>
    </recommendedName>
</protein>
<dbReference type="InterPro" id="IPR043128">
    <property type="entry name" value="Rev_trsase/Diguanyl_cyclase"/>
</dbReference>
<proteinExistence type="predicted"/>
<feature type="domain" description="GGDEF" evidence="3">
    <location>
        <begin position="186"/>
        <end position="310"/>
    </location>
</feature>